<evidence type="ECO:0000259" key="3">
    <source>
        <dbReference type="Pfam" id="PF11495"/>
    </source>
</evidence>
<dbReference type="AlphaFoldDB" id="A0A7C4E170"/>
<evidence type="ECO:0000259" key="2">
    <source>
        <dbReference type="Pfam" id="PF01978"/>
    </source>
</evidence>
<feature type="domain" description="Transcription regulator TrmB C-terminal" evidence="3">
    <location>
        <begin position="124"/>
        <end position="258"/>
    </location>
</feature>
<name>A0A7C4E170_CALS0</name>
<dbReference type="CDD" id="cd09124">
    <property type="entry name" value="PLDc_like_TrmB_middle"/>
    <property type="match status" value="1"/>
</dbReference>
<dbReference type="EMBL" id="DTCM01000017">
    <property type="protein sequence ID" value="HGL40311.1"/>
    <property type="molecule type" value="Genomic_DNA"/>
</dbReference>
<evidence type="ECO:0000313" key="5">
    <source>
        <dbReference type="EMBL" id="HGN89721.1"/>
    </source>
</evidence>
<dbReference type="Pfam" id="PF01978">
    <property type="entry name" value="TrmB"/>
    <property type="match status" value="1"/>
</dbReference>
<reference evidence="5" key="1">
    <citation type="journal article" date="2020" name="mSystems">
        <title>Genome- and Community-Level Interaction Insights into Carbon Utilization and Element Cycling Functions of Hydrothermarchaeota in Hydrothermal Sediment.</title>
        <authorList>
            <person name="Zhou Z."/>
            <person name="Liu Y."/>
            <person name="Xu W."/>
            <person name="Pan J."/>
            <person name="Luo Z.H."/>
            <person name="Li M."/>
        </authorList>
    </citation>
    <scope>NUCLEOTIDE SEQUENCE [LARGE SCALE GENOMIC DNA]</scope>
    <source>
        <strain evidence="5">SpSt-613</strain>
        <strain evidence="4">SpSt-669</strain>
    </source>
</reference>
<proteinExistence type="inferred from homology"/>
<evidence type="ECO:0000313" key="4">
    <source>
        <dbReference type="EMBL" id="HGL40311.1"/>
    </source>
</evidence>
<dbReference type="InterPro" id="IPR051797">
    <property type="entry name" value="TrmB-like"/>
</dbReference>
<comment type="caution">
    <text evidence="5">The sequence shown here is derived from an EMBL/GenBank/DDBJ whole genome shotgun (WGS) entry which is preliminary data.</text>
</comment>
<comment type="similarity">
    <text evidence="1">Belongs to the transcriptional regulator TrmB family.</text>
</comment>
<dbReference type="InterPro" id="IPR002831">
    <property type="entry name" value="Tscrpt_reg_TrmB_N"/>
</dbReference>
<dbReference type="Gene3D" id="1.10.10.10">
    <property type="entry name" value="Winged helix-like DNA-binding domain superfamily/Winged helix DNA-binding domain"/>
    <property type="match status" value="1"/>
</dbReference>
<organism evidence="5">
    <name type="scientific">Caldiarchaeum subterraneum</name>
    <dbReference type="NCBI Taxonomy" id="311458"/>
    <lineage>
        <taxon>Archaea</taxon>
        <taxon>Nitrososphaerota</taxon>
        <taxon>Candidatus Caldarchaeales</taxon>
        <taxon>Candidatus Caldarchaeaceae</taxon>
        <taxon>Candidatus Caldarchaeum</taxon>
    </lineage>
</organism>
<accession>A0A7C4E170</accession>
<dbReference type="SUPFAM" id="SSF46785">
    <property type="entry name" value="Winged helix' DNA-binding domain"/>
    <property type="match status" value="1"/>
</dbReference>
<dbReference type="EMBL" id="DTAD01000014">
    <property type="protein sequence ID" value="HGN89721.1"/>
    <property type="molecule type" value="Genomic_DNA"/>
</dbReference>
<dbReference type="InterPro" id="IPR011991">
    <property type="entry name" value="ArsR-like_HTH"/>
</dbReference>
<dbReference type="PANTHER" id="PTHR34293:SF1">
    <property type="entry name" value="HTH-TYPE TRANSCRIPTIONAL REGULATOR TRMBL2"/>
    <property type="match status" value="1"/>
</dbReference>
<dbReference type="InterPro" id="IPR036390">
    <property type="entry name" value="WH_DNA-bd_sf"/>
</dbReference>
<gene>
    <name evidence="5" type="ORF">ENT82_01120</name>
    <name evidence="4" type="ORF">ENU43_01400</name>
</gene>
<dbReference type="PANTHER" id="PTHR34293">
    <property type="entry name" value="HTH-TYPE TRANSCRIPTIONAL REGULATOR TRMBL2"/>
    <property type="match status" value="1"/>
</dbReference>
<dbReference type="InterPro" id="IPR036388">
    <property type="entry name" value="WH-like_DNA-bd_sf"/>
</dbReference>
<protein>
    <submittedName>
        <fullName evidence="5">TrmB family transcriptional regulator</fullName>
    </submittedName>
</protein>
<dbReference type="Pfam" id="PF11495">
    <property type="entry name" value="Regulator_TrmB"/>
    <property type="match status" value="1"/>
</dbReference>
<dbReference type="CDD" id="cd00090">
    <property type="entry name" value="HTH_ARSR"/>
    <property type="match status" value="1"/>
</dbReference>
<evidence type="ECO:0000256" key="1">
    <source>
        <dbReference type="ARBA" id="ARBA00007287"/>
    </source>
</evidence>
<dbReference type="Gene3D" id="3.30.870.10">
    <property type="entry name" value="Endonuclease Chain A"/>
    <property type="match status" value="1"/>
</dbReference>
<feature type="domain" description="Transcription regulator TrmB N-terminal" evidence="2">
    <location>
        <begin position="17"/>
        <end position="83"/>
    </location>
</feature>
<sequence>MSDEPGFQISEKVRRSLQDLGLTDYEVRAYIALVEHGPLTASEISDLKMIPYSKIYEVLGSLEEKGFIETQSGRPARYVPKPPDTAVENLVKNIEKNMRQLSETVVRELMPVYEKRGVREKPDIWILRGSESIAEKIREVVLRCENELLVAAPTLNKETAENLRKLILSVRARDGKVQVMASNNVNPSLLKVLAEVAEVRVREQMFGGGIISDNREVVIVFAEDEESMIAIWSDHVGLAKFAKNYFEYLWRESTPFKPRQSKN</sequence>
<dbReference type="InterPro" id="IPR021586">
    <property type="entry name" value="Tscrpt_reg_TrmB_C"/>
</dbReference>